<organism evidence="20 21">
    <name type="scientific">Desulfobacter latus</name>
    <dbReference type="NCBI Taxonomy" id="2292"/>
    <lineage>
        <taxon>Bacteria</taxon>
        <taxon>Pseudomonadati</taxon>
        <taxon>Thermodesulfobacteriota</taxon>
        <taxon>Desulfobacteria</taxon>
        <taxon>Desulfobacterales</taxon>
        <taxon>Desulfobacteraceae</taxon>
        <taxon>Desulfobacter</taxon>
    </lineage>
</organism>
<comment type="subcellular location">
    <subcellularLocation>
        <location evidence="1">Cell membrane</location>
        <topology evidence="1">Multi-pass membrane protein</topology>
    </subcellularLocation>
</comment>
<comment type="cofactor">
    <cofactor evidence="18">
        <name>Mg(2+)</name>
        <dbReference type="ChEBI" id="CHEBI:18420"/>
    </cofactor>
    <text evidence="18">Mn(2+), Zn(2+), Cd(2+) and Co(2+) support activity to lesser extents.</text>
</comment>
<feature type="transmembrane region" description="Helical" evidence="19">
    <location>
        <begin position="36"/>
        <end position="54"/>
    </location>
</feature>
<evidence type="ECO:0000256" key="7">
    <source>
        <dbReference type="ARBA" id="ARBA00022741"/>
    </source>
</evidence>
<evidence type="ECO:0000256" key="1">
    <source>
        <dbReference type="ARBA" id="ARBA00004651"/>
    </source>
</evidence>
<dbReference type="PANTHER" id="PTHR34299">
    <property type="entry name" value="DIACYLGLYCEROL KINASE"/>
    <property type="match status" value="1"/>
</dbReference>
<evidence type="ECO:0000256" key="11">
    <source>
        <dbReference type="ARBA" id="ARBA00023098"/>
    </source>
</evidence>
<keyword evidence="21" id="KW-1185">Reference proteome</keyword>
<keyword evidence="7 17" id="KW-0547">Nucleotide-binding</keyword>
<keyword evidence="6 19" id="KW-0812">Transmembrane</keyword>
<dbReference type="Proteomes" id="UP000553343">
    <property type="component" value="Unassembled WGS sequence"/>
</dbReference>
<feature type="binding site" evidence="16">
    <location>
        <position position="73"/>
    </location>
    <ligand>
        <name>substrate</name>
    </ligand>
</feature>
<protein>
    <submittedName>
        <fullName evidence="20">Diacylglycerol kinase</fullName>
    </submittedName>
</protein>
<name>A0A850TD95_9BACT</name>
<keyword evidence="18" id="KW-0460">Magnesium</keyword>
<reference evidence="20 21" key="1">
    <citation type="submission" date="2020-06" db="EMBL/GenBank/DDBJ databases">
        <title>High-quality draft genome of sulfate reducer Desulfobacter latus type strain AcrS2 isolated from marine sediment.</title>
        <authorList>
            <person name="Hoppe M."/>
            <person name="Larsen C.K."/>
            <person name="Marshall I.P.G."/>
            <person name="Schramm A."/>
            <person name="Marietou A.G."/>
        </authorList>
    </citation>
    <scope>NUCLEOTIDE SEQUENCE [LARGE SCALE GENOMIC DNA]</scope>
    <source>
        <strain evidence="20 21">AcRS2</strain>
    </source>
</reference>
<evidence type="ECO:0000256" key="10">
    <source>
        <dbReference type="ARBA" id="ARBA00022989"/>
    </source>
</evidence>
<evidence type="ECO:0000256" key="9">
    <source>
        <dbReference type="ARBA" id="ARBA00022840"/>
    </source>
</evidence>
<feature type="binding site" evidence="17">
    <location>
        <begin position="98"/>
        <end position="99"/>
    </location>
    <ligand>
        <name>ATP</name>
        <dbReference type="ChEBI" id="CHEBI:30616"/>
    </ligand>
</feature>
<keyword evidence="12 19" id="KW-0472">Membrane</keyword>
<dbReference type="CDD" id="cd14263">
    <property type="entry name" value="DAGK_IM_like"/>
    <property type="match status" value="1"/>
</dbReference>
<dbReference type="GO" id="GO:0046872">
    <property type="term" value="F:metal ion binding"/>
    <property type="evidence" value="ECO:0007669"/>
    <property type="project" value="UniProtKB-KW"/>
</dbReference>
<dbReference type="GO" id="GO:0016301">
    <property type="term" value="F:kinase activity"/>
    <property type="evidence" value="ECO:0007669"/>
    <property type="project" value="UniProtKB-KW"/>
</dbReference>
<evidence type="ECO:0000256" key="5">
    <source>
        <dbReference type="ARBA" id="ARBA00022679"/>
    </source>
</evidence>
<dbReference type="GO" id="GO:0005886">
    <property type="term" value="C:plasma membrane"/>
    <property type="evidence" value="ECO:0007669"/>
    <property type="project" value="UniProtKB-SubCell"/>
</dbReference>
<feature type="transmembrane region" description="Helical" evidence="19">
    <location>
        <begin position="60"/>
        <end position="79"/>
    </location>
</feature>
<evidence type="ECO:0000256" key="6">
    <source>
        <dbReference type="ARBA" id="ARBA00022692"/>
    </source>
</evidence>
<evidence type="ECO:0000256" key="2">
    <source>
        <dbReference type="ARBA" id="ARBA00005967"/>
    </source>
</evidence>
<evidence type="ECO:0000256" key="12">
    <source>
        <dbReference type="ARBA" id="ARBA00023136"/>
    </source>
</evidence>
<evidence type="ECO:0000256" key="15">
    <source>
        <dbReference type="PIRSR" id="PIRSR600829-1"/>
    </source>
</evidence>
<dbReference type="GO" id="GO:0008654">
    <property type="term" value="P:phospholipid biosynthetic process"/>
    <property type="evidence" value="ECO:0007669"/>
    <property type="project" value="UniProtKB-KW"/>
</dbReference>
<evidence type="ECO:0000256" key="16">
    <source>
        <dbReference type="PIRSR" id="PIRSR600829-2"/>
    </source>
</evidence>
<feature type="binding site" evidence="18">
    <location>
        <position position="80"/>
    </location>
    <ligand>
        <name>a divalent metal cation</name>
        <dbReference type="ChEBI" id="CHEBI:60240"/>
    </ligand>
</feature>
<evidence type="ECO:0000256" key="3">
    <source>
        <dbReference type="ARBA" id="ARBA00022475"/>
    </source>
</evidence>
<evidence type="ECO:0000313" key="20">
    <source>
        <dbReference type="EMBL" id="NWH06247.1"/>
    </source>
</evidence>
<evidence type="ECO:0000256" key="17">
    <source>
        <dbReference type="PIRSR" id="PIRSR600829-3"/>
    </source>
</evidence>
<evidence type="ECO:0000256" key="14">
    <source>
        <dbReference type="ARBA" id="ARBA00023264"/>
    </source>
</evidence>
<evidence type="ECO:0000256" key="18">
    <source>
        <dbReference type="PIRSR" id="PIRSR600829-4"/>
    </source>
</evidence>
<evidence type="ECO:0000256" key="13">
    <source>
        <dbReference type="ARBA" id="ARBA00023209"/>
    </source>
</evidence>
<keyword evidence="3" id="KW-1003">Cell membrane</keyword>
<gene>
    <name evidence="20" type="ORF">HXW94_14865</name>
</gene>
<dbReference type="Pfam" id="PF01219">
    <property type="entry name" value="DAGK_prokar"/>
    <property type="match status" value="1"/>
</dbReference>
<keyword evidence="5" id="KW-0808">Transferase</keyword>
<proteinExistence type="inferred from homology"/>
<dbReference type="Gene3D" id="1.10.287.3610">
    <property type="match status" value="1"/>
</dbReference>
<evidence type="ECO:0000256" key="8">
    <source>
        <dbReference type="ARBA" id="ARBA00022777"/>
    </source>
</evidence>
<dbReference type="EMBL" id="JACADJ010000065">
    <property type="protein sequence ID" value="NWH06247.1"/>
    <property type="molecule type" value="Genomic_DNA"/>
</dbReference>
<feature type="active site" description="Proton acceptor" evidence="15">
    <location>
        <position position="73"/>
    </location>
</feature>
<evidence type="ECO:0000313" key="21">
    <source>
        <dbReference type="Proteomes" id="UP000553343"/>
    </source>
</evidence>
<keyword evidence="10 19" id="KW-1133">Transmembrane helix</keyword>
<keyword evidence="4" id="KW-0444">Lipid biosynthesis</keyword>
<dbReference type="InterPro" id="IPR000829">
    <property type="entry name" value="DAGK"/>
</dbReference>
<evidence type="ECO:0000256" key="19">
    <source>
        <dbReference type="SAM" id="Phobius"/>
    </source>
</evidence>
<keyword evidence="14" id="KW-1208">Phospholipid metabolism</keyword>
<dbReference type="PANTHER" id="PTHR34299:SF1">
    <property type="entry name" value="DIACYLGLYCEROL KINASE"/>
    <property type="match status" value="1"/>
</dbReference>
<keyword evidence="9 17" id="KW-0067">ATP-binding</keyword>
<comment type="similarity">
    <text evidence="2">Belongs to the bacterial diacylglycerol kinase family.</text>
</comment>
<feature type="transmembrane region" description="Helical" evidence="19">
    <location>
        <begin position="100"/>
        <end position="118"/>
    </location>
</feature>
<evidence type="ECO:0000256" key="4">
    <source>
        <dbReference type="ARBA" id="ARBA00022516"/>
    </source>
</evidence>
<dbReference type="GO" id="GO:0005524">
    <property type="term" value="F:ATP binding"/>
    <property type="evidence" value="ECO:0007669"/>
    <property type="project" value="UniProtKB-KW"/>
</dbReference>
<accession>A0A850TD95</accession>
<keyword evidence="11" id="KW-0443">Lipid metabolism</keyword>
<feature type="binding site" evidence="17">
    <location>
        <position position="80"/>
    </location>
    <ligand>
        <name>ATP</name>
        <dbReference type="ChEBI" id="CHEBI:30616"/>
    </ligand>
</feature>
<keyword evidence="8 20" id="KW-0418">Kinase</keyword>
<comment type="caution">
    <text evidence="20">The sequence shown here is derived from an EMBL/GenBank/DDBJ whole genome shotgun (WGS) entry which is preliminary data.</text>
</comment>
<dbReference type="InterPro" id="IPR036945">
    <property type="entry name" value="DAGK_sf"/>
</dbReference>
<keyword evidence="18" id="KW-0479">Metal-binding</keyword>
<dbReference type="AlphaFoldDB" id="A0A850TD95"/>
<dbReference type="RefSeq" id="WP_178367697.1">
    <property type="nucleotide sequence ID" value="NZ_JACADJ010000065.1"/>
</dbReference>
<keyword evidence="13" id="KW-0594">Phospholipid biosynthesis</keyword>
<sequence length="124" mass="13639">MRNKFLNTGQAGFRPLRKLKICMSGLRYAVLTDFSVAYKILLSAILLAVCLALHKWFDLLLLVVATGVMVISEIFNTAIEAICDMIQPDEDPRIGIIKDIAAAAAGISILIWVIVFVFEVASLL</sequence>